<evidence type="ECO:0000256" key="1">
    <source>
        <dbReference type="SAM" id="MobiDB-lite"/>
    </source>
</evidence>
<name>C5LVS6_PERM5</name>
<dbReference type="AlphaFoldDB" id="C5LVS6"/>
<feature type="region of interest" description="Disordered" evidence="1">
    <location>
        <begin position="34"/>
        <end position="53"/>
    </location>
</feature>
<feature type="compositionally biased region" description="Polar residues" evidence="1">
    <location>
        <begin position="40"/>
        <end position="53"/>
    </location>
</feature>
<proteinExistence type="predicted"/>
<accession>C5LVS6</accession>
<evidence type="ECO:0000313" key="3">
    <source>
        <dbReference type="Proteomes" id="UP000007800"/>
    </source>
</evidence>
<protein>
    <submittedName>
        <fullName evidence="2">Uncharacterized protein</fullName>
    </submittedName>
</protein>
<dbReference type="RefSeq" id="XP_002766482.1">
    <property type="nucleotide sequence ID" value="XM_002766436.1"/>
</dbReference>
<dbReference type="InParanoid" id="C5LVS6"/>
<keyword evidence="3" id="KW-1185">Reference proteome</keyword>
<gene>
    <name evidence="2" type="ORF">Pmar_PMAR018318</name>
</gene>
<sequence length="53" mass="5326">MSSSSGAAQGNKKSSDECVKVVIRARPSIGSVGVEVPESLTASSGTASAENDW</sequence>
<reference evidence="2 3" key="1">
    <citation type="submission" date="2008-07" db="EMBL/GenBank/DDBJ databases">
        <authorList>
            <person name="El-Sayed N."/>
            <person name="Caler E."/>
            <person name="Inman J."/>
            <person name="Amedeo P."/>
            <person name="Hass B."/>
            <person name="Wortman J."/>
        </authorList>
    </citation>
    <scope>NUCLEOTIDE SEQUENCE [LARGE SCALE GENOMIC DNA]</scope>
    <source>
        <strain evidence="3">ATCC 50983 / TXsc</strain>
    </source>
</reference>
<dbReference type="Proteomes" id="UP000007800">
    <property type="component" value="Unassembled WGS sequence"/>
</dbReference>
<evidence type="ECO:0000313" key="2">
    <source>
        <dbReference type="EMBL" id="EEQ99199.1"/>
    </source>
</evidence>
<dbReference type="EMBL" id="GG685971">
    <property type="protein sequence ID" value="EEQ99199.1"/>
    <property type="molecule type" value="Genomic_DNA"/>
</dbReference>
<dbReference type="GeneID" id="9044873"/>
<organism evidence="3">
    <name type="scientific">Perkinsus marinus (strain ATCC 50983 / TXsc)</name>
    <dbReference type="NCBI Taxonomy" id="423536"/>
    <lineage>
        <taxon>Eukaryota</taxon>
        <taxon>Sar</taxon>
        <taxon>Alveolata</taxon>
        <taxon>Perkinsozoa</taxon>
        <taxon>Perkinsea</taxon>
        <taxon>Perkinsida</taxon>
        <taxon>Perkinsidae</taxon>
        <taxon>Perkinsus</taxon>
    </lineage>
</organism>